<sequence>MEFVKANGAEYACEAVVTGIDSISMLMKCQAVADIETAFRQVTELTVAGEDKEVYGTYEHLSFESATVYGDGRVMVTMHIKSETELRFESLEQTQAEQDEVLAELLGGEV</sequence>
<dbReference type="RefSeq" id="WP_353529788.1">
    <property type="nucleotide sequence ID" value="NZ_JBBMEX010000002.1"/>
</dbReference>
<reference evidence="1 2" key="1">
    <citation type="submission" date="2024-03" db="EMBL/GenBank/DDBJ databases">
        <title>Human intestinal bacterial collection.</title>
        <authorList>
            <person name="Pauvert C."/>
            <person name="Hitch T.C.A."/>
            <person name="Clavel T."/>
        </authorList>
    </citation>
    <scope>NUCLEOTIDE SEQUENCE [LARGE SCALE GENOMIC DNA]</scope>
    <source>
        <strain evidence="1 2">CLA-AA-H185</strain>
    </source>
</reference>
<keyword evidence="2" id="KW-1185">Reference proteome</keyword>
<evidence type="ECO:0000313" key="2">
    <source>
        <dbReference type="Proteomes" id="UP001454489"/>
    </source>
</evidence>
<evidence type="ECO:0000313" key="1">
    <source>
        <dbReference type="EMBL" id="MEQ2556752.1"/>
    </source>
</evidence>
<proteinExistence type="predicted"/>
<name>A0ABV1HAL4_9FIRM</name>
<comment type="caution">
    <text evidence="1">The sequence shown here is derived from an EMBL/GenBank/DDBJ whole genome shotgun (WGS) entry which is preliminary data.</text>
</comment>
<gene>
    <name evidence="1" type="ORF">WMO43_02490</name>
</gene>
<accession>A0ABV1HAL4</accession>
<dbReference type="Proteomes" id="UP001454489">
    <property type="component" value="Unassembled WGS sequence"/>
</dbReference>
<organism evidence="1 2">
    <name type="scientific">Maccoyibacter intestinihominis</name>
    <dbReference type="NCBI Taxonomy" id="3133499"/>
    <lineage>
        <taxon>Bacteria</taxon>
        <taxon>Bacillati</taxon>
        <taxon>Bacillota</taxon>
        <taxon>Clostridia</taxon>
        <taxon>Lachnospirales</taxon>
        <taxon>Lachnospiraceae</taxon>
        <taxon>Maccoyibacter</taxon>
    </lineage>
</organism>
<protein>
    <submittedName>
        <fullName evidence="1">Uncharacterized protein</fullName>
    </submittedName>
</protein>
<dbReference type="EMBL" id="JBBMEX010000002">
    <property type="protein sequence ID" value="MEQ2556752.1"/>
    <property type="molecule type" value="Genomic_DNA"/>
</dbReference>